<dbReference type="GO" id="GO:0003899">
    <property type="term" value="F:DNA-directed RNA polymerase activity"/>
    <property type="evidence" value="ECO:0007669"/>
    <property type="project" value="InterPro"/>
</dbReference>
<dbReference type="GO" id="GO:0005665">
    <property type="term" value="C:RNA polymerase II, core complex"/>
    <property type="evidence" value="ECO:0007669"/>
    <property type="project" value="TreeGrafter"/>
</dbReference>
<dbReference type="Gene3D" id="3.90.940.10">
    <property type="match status" value="1"/>
</dbReference>
<name>A0A6C0E4K6_9ZZZZ</name>
<keyword evidence="2" id="KW-0804">Transcription</keyword>
<dbReference type="GO" id="GO:0006366">
    <property type="term" value="P:transcription by RNA polymerase II"/>
    <property type="evidence" value="ECO:0007669"/>
    <property type="project" value="TreeGrafter"/>
</dbReference>
<dbReference type="AlphaFoldDB" id="A0A6C0E4K6"/>
<dbReference type="Pfam" id="PF01192">
    <property type="entry name" value="RNA_pol_Rpb6"/>
    <property type="match status" value="1"/>
</dbReference>
<evidence type="ECO:0000256" key="3">
    <source>
        <dbReference type="SAM" id="MobiDB-lite"/>
    </source>
</evidence>
<evidence type="ECO:0000256" key="1">
    <source>
        <dbReference type="ARBA" id="ARBA00022478"/>
    </source>
</evidence>
<organism evidence="4">
    <name type="scientific">viral metagenome</name>
    <dbReference type="NCBI Taxonomy" id="1070528"/>
    <lineage>
        <taxon>unclassified sequences</taxon>
        <taxon>metagenomes</taxon>
        <taxon>organismal metagenomes</taxon>
    </lineage>
</organism>
<dbReference type="SUPFAM" id="SSF63562">
    <property type="entry name" value="RPB6/omega subunit-like"/>
    <property type="match status" value="1"/>
</dbReference>
<dbReference type="GO" id="GO:0042797">
    <property type="term" value="P:tRNA transcription by RNA polymerase III"/>
    <property type="evidence" value="ECO:0007669"/>
    <property type="project" value="TreeGrafter"/>
</dbReference>
<evidence type="ECO:0008006" key="5">
    <source>
        <dbReference type="Google" id="ProtNLM"/>
    </source>
</evidence>
<keyword evidence="1" id="KW-0240">DNA-directed RNA polymerase</keyword>
<dbReference type="GO" id="GO:0006360">
    <property type="term" value="P:transcription by RNA polymerase I"/>
    <property type="evidence" value="ECO:0007669"/>
    <property type="project" value="TreeGrafter"/>
</dbReference>
<dbReference type="EMBL" id="MN739739">
    <property type="protein sequence ID" value="QHT24107.1"/>
    <property type="molecule type" value="Genomic_DNA"/>
</dbReference>
<accession>A0A6C0E4K6</accession>
<feature type="region of interest" description="Disordered" evidence="3">
    <location>
        <begin position="1"/>
        <end position="75"/>
    </location>
</feature>
<dbReference type="InterPro" id="IPR036161">
    <property type="entry name" value="RPB6/omega-like_sf"/>
</dbReference>
<reference evidence="4" key="1">
    <citation type="journal article" date="2020" name="Nature">
        <title>Giant virus diversity and host interactions through global metagenomics.</title>
        <authorList>
            <person name="Schulz F."/>
            <person name="Roux S."/>
            <person name="Paez-Espino D."/>
            <person name="Jungbluth S."/>
            <person name="Walsh D.A."/>
            <person name="Denef V.J."/>
            <person name="McMahon K.D."/>
            <person name="Konstantinidis K.T."/>
            <person name="Eloe-Fadrosh E.A."/>
            <person name="Kyrpides N.C."/>
            <person name="Woyke T."/>
        </authorList>
    </citation>
    <scope>NUCLEOTIDE SEQUENCE</scope>
    <source>
        <strain evidence="4">GVMAG-M-3300023179-132</strain>
    </source>
</reference>
<dbReference type="InterPro" id="IPR006110">
    <property type="entry name" value="Pol_omega/Rpo6/RPB6"/>
</dbReference>
<sequence>MTEYDSDIELDNNEDSDNSDNESINDEVDVDVDEVNDVNANVDDDDDGSVMSDADQDDLSDIENDGEGEGNGDKAKIVVEAKKKKPVIINYDDDDEDSDDDDVNYLQKFDLDVNTNYVSDYHPECQVPNFDEISKLAVVVRDDYNTIIDPLHRTIPYLTKYERARILGQRAKQIESGSEPFINIPESVIDGHIIAELELQQKRIPFIIRRPIPDGSFEYWHVRDLENISF</sequence>
<dbReference type="InterPro" id="IPR020708">
    <property type="entry name" value="DNA-dir_RNA_polK_14-18kDa_CS"/>
</dbReference>
<evidence type="ECO:0000313" key="4">
    <source>
        <dbReference type="EMBL" id="QHT24107.1"/>
    </source>
</evidence>
<dbReference type="PROSITE" id="PS01111">
    <property type="entry name" value="RNA_POL_K_14KD"/>
    <property type="match status" value="1"/>
</dbReference>
<dbReference type="GO" id="GO:0003677">
    <property type="term" value="F:DNA binding"/>
    <property type="evidence" value="ECO:0007669"/>
    <property type="project" value="InterPro"/>
</dbReference>
<dbReference type="PANTHER" id="PTHR47227">
    <property type="entry name" value="DNA-DIRECTED RNA POLYMERASE SUBUNIT K"/>
    <property type="match status" value="1"/>
</dbReference>
<proteinExistence type="predicted"/>
<dbReference type="GO" id="GO:0005666">
    <property type="term" value="C:RNA polymerase III complex"/>
    <property type="evidence" value="ECO:0007669"/>
    <property type="project" value="TreeGrafter"/>
</dbReference>
<dbReference type="GO" id="GO:0005736">
    <property type="term" value="C:RNA polymerase I complex"/>
    <property type="evidence" value="ECO:0007669"/>
    <property type="project" value="TreeGrafter"/>
</dbReference>
<dbReference type="PANTHER" id="PTHR47227:SF5">
    <property type="entry name" value="DNA-DIRECTED RNA POLYMERASES I, II, AND III SUBUNIT RPABC2"/>
    <property type="match status" value="1"/>
</dbReference>
<evidence type="ECO:0000256" key="2">
    <source>
        <dbReference type="ARBA" id="ARBA00023163"/>
    </source>
</evidence>
<feature type="compositionally biased region" description="Acidic residues" evidence="3">
    <location>
        <begin position="1"/>
        <end position="70"/>
    </location>
</feature>
<protein>
    <recommendedName>
        <fullName evidence="5">DNA-directed RNA polymerase</fullName>
    </recommendedName>
</protein>